<proteinExistence type="predicted"/>
<name>A0A3M0C0R2_9PROT</name>
<organism evidence="1 2">
    <name type="scientific">Eilatimonas milleporae</name>
    <dbReference type="NCBI Taxonomy" id="911205"/>
    <lineage>
        <taxon>Bacteria</taxon>
        <taxon>Pseudomonadati</taxon>
        <taxon>Pseudomonadota</taxon>
        <taxon>Alphaproteobacteria</taxon>
        <taxon>Kordiimonadales</taxon>
        <taxon>Kordiimonadaceae</taxon>
        <taxon>Eilatimonas</taxon>
    </lineage>
</organism>
<evidence type="ECO:0000313" key="1">
    <source>
        <dbReference type="EMBL" id="RMB01920.1"/>
    </source>
</evidence>
<dbReference type="InParanoid" id="A0A3M0C0R2"/>
<keyword evidence="2" id="KW-1185">Reference proteome</keyword>
<reference evidence="1 2" key="1">
    <citation type="submission" date="2018-10" db="EMBL/GenBank/DDBJ databases">
        <title>Genomic Encyclopedia of Archaeal and Bacterial Type Strains, Phase II (KMG-II): from individual species to whole genera.</title>
        <authorList>
            <person name="Goeker M."/>
        </authorList>
    </citation>
    <scope>NUCLEOTIDE SEQUENCE [LARGE SCALE GENOMIC DNA]</scope>
    <source>
        <strain evidence="1 2">DSM 25217</strain>
    </source>
</reference>
<dbReference type="RefSeq" id="WP_147453618.1">
    <property type="nucleotide sequence ID" value="NZ_REFR01000015.1"/>
</dbReference>
<comment type="caution">
    <text evidence="1">The sequence shown here is derived from an EMBL/GenBank/DDBJ whole genome shotgun (WGS) entry which is preliminary data.</text>
</comment>
<sequence length="96" mass="10902">MSIRISEYDEYITECNKYYVKNTEDIKAVLKEAVAIEYGNSGEVFPIDSYNEKENVLRVKFINPKTNSPGIAHIAQATNIPLEKIYVKSRLSKTVG</sequence>
<dbReference type="EMBL" id="REFR01000015">
    <property type="protein sequence ID" value="RMB01920.1"/>
    <property type="molecule type" value="Genomic_DNA"/>
</dbReference>
<gene>
    <name evidence="1" type="ORF">BXY39_3428</name>
</gene>
<protein>
    <submittedName>
        <fullName evidence="1">Uncharacterized protein</fullName>
    </submittedName>
</protein>
<evidence type="ECO:0000313" key="2">
    <source>
        <dbReference type="Proteomes" id="UP000271227"/>
    </source>
</evidence>
<dbReference type="Proteomes" id="UP000271227">
    <property type="component" value="Unassembled WGS sequence"/>
</dbReference>
<dbReference type="AlphaFoldDB" id="A0A3M0C0R2"/>
<accession>A0A3M0C0R2</accession>